<dbReference type="OrthoDB" id="339325at2759"/>
<dbReference type="PANTHER" id="PTHR23257:SF788">
    <property type="entry name" value="SERINE_THREONINE-PROTEIN KINASE HT1-LIKE"/>
    <property type="match status" value="1"/>
</dbReference>
<dbReference type="GO" id="GO:0004672">
    <property type="term" value="F:protein kinase activity"/>
    <property type="evidence" value="ECO:0007669"/>
    <property type="project" value="InterPro"/>
</dbReference>
<feature type="domain" description="Protein kinase" evidence="1">
    <location>
        <begin position="1"/>
        <end position="144"/>
    </location>
</feature>
<sequence length="144" mass="16447">MHSRIYRGVYKQRDEREFEGRKMKGSWTLIASVLAASTVALTSSSNRDLVFYPSYNEHVKKPVFCIITEYLAGSPLRKYLHQQEPYSLPLNIVLNLALDIAHGMQYLHSQGILQRDLKLDFTGILQNPSVAVQRDSQVLTAGWH</sequence>
<keyword evidence="2" id="KW-0808">Transferase</keyword>
<proteinExistence type="predicted"/>
<dbReference type="InterPro" id="IPR000719">
    <property type="entry name" value="Prot_kinase_dom"/>
</dbReference>
<dbReference type="Gene3D" id="1.10.510.10">
    <property type="entry name" value="Transferase(Phosphotransferase) domain 1"/>
    <property type="match status" value="1"/>
</dbReference>
<keyword evidence="2" id="KW-0418">Kinase</keyword>
<dbReference type="InterPro" id="IPR001245">
    <property type="entry name" value="Ser-Thr/Tyr_kinase_cat_dom"/>
</dbReference>
<reference evidence="2 3" key="1">
    <citation type="submission" date="2019-07" db="EMBL/GenBank/DDBJ databases">
        <title>De Novo Assembly of kiwifruit Actinidia rufa.</title>
        <authorList>
            <person name="Sugita-Konishi S."/>
            <person name="Sato K."/>
            <person name="Mori E."/>
            <person name="Abe Y."/>
            <person name="Kisaki G."/>
            <person name="Hamano K."/>
            <person name="Suezawa K."/>
            <person name="Otani M."/>
            <person name="Fukuda T."/>
            <person name="Manabe T."/>
            <person name="Gomi K."/>
            <person name="Tabuchi M."/>
            <person name="Akimitsu K."/>
            <person name="Kataoka I."/>
        </authorList>
    </citation>
    <scope>NUCLEOTIDE SEQUENCE [LARGE SCALE GENOMIC DNA]</scope>
    <source>
        <strain evidence="3">cv. Fuchu</strain>
    </source>
</reference>
<dbReference type="InterPro" id="IPR011009">
    <property type="entry name" value="Kinase-like_dom_sf"/>
</dbReference>
<accession>A0A7J0EE40</accession>
<dbReference type="Proteomes" id="UP000585474">
    <property type="component" value="Unassembled WGS sequence"/>
</dbReference>
<dbReference type="AlphaFoldDB" id="A0A7J0EE40"/>
<evidence type="ECO:0000313" key="2">
    <source>
        <dbReference type="EMBL" id="GFY84446.1"/>
    </source>
</evidence>
<evidence type="ECO:0000259" key="1">
    <source>
        <dbReference type="PROSITE" id="PS50011"/>
    </source>
</evidence>
<dbReference type="InterPro" id="IPR050167">
    <property type="entry name" value="Ser_Thr_protein_kinase"/>
</dbReference>
<gene>
    <name evidence="2" type="ORF">Acr_03g0012200</name>
</gene>
<keyword evidence="3" id="KW-1185">Reference proteome</keyword>
<dbReference type="GO" id="GO:0005524">
    <property type="term" value="F:ATP binding"/>
    <property type="evidence" value="ECO:0007669"/>
    <property type="project" value="InterPro"/>
</dbReference>
<dbReference type="SUPFAM" id="SSF56112">
    <property type="entry name" value="Protein kinase-like (PK-like)"/>
    <property type="match status" value="1"/>
</dbReference>
<name>A0A7J0EE40_9ERIC</name>
<dbReference type="GO" id="GO:0007165">
    <property type="term" value="P:signal transduction"/>
    <property type="evidence" value="ECO:0007669"/>
    <property type="project" value="TreeGrafter"/>
</dbReference>
<comment type="caution">
    <text evidence="2">The sequence shown here is derived from an EMBL/GenBank/DDBJ whole genome shotgun (WGS) entry which is preliminary data.</text>
</comment>
<dbReference type="PANTHER" id="PTHR23257">
    <property type="entry name" value="SERINE-THREONINE PROTEIN KINASE"/>
    <property type="match status" value="1"/>
</dbReference>
<dbReference type="EMBL" id="BJWL01000003">
    <property type="protein sequence ID" value="GFY84446.1"/>
    <property type="molecule type" value="Genomic_DNA"/>
</dbReference>
<dbReference type="Pfam" id="PF07714">
    <property type="entry name" value="PK_Tyr_Ser-Thr"/>
    <property type="match status" value="1"/>
</dbReference>
<dbReference type="GO" id="GO:0005737">
    <property type="term" value="C:cytoplasm"/>
    <property type="evidence" value="ECO:0007669"/>
    <property type="project" value="TreeGrafter"/>
</dbReference>
<evidence type="ECO:0000313" key="3">
    <source>
        <dbReference type="Proteomes" id="UP000585474"/>
    </source>
</evidence>
<dbReference type="PROSITE" id="PS50011">
    <property type="entry name" value="PROTEIN_KINASE_DOM"/>
    <property type="match status" value="1"/>
</dbReference>
<protein>
    <submittedName>
        <fullName evidence="2">Protein kinase superfamily protein</fullName>
    </submittedName>
</protein>
<organism evidence="2 3">
    <name type="scientific">Actinidia rufa</name>
    <dbReference type="NCBI Taxonomy" id="165716"/>
    <lineage>
        <taxon>Eukaryota</taxon>
        <taxon>Viridiplantae</taxon>
        <taxon>Streptophyta</taxon>
        <taxon>Embryophyta</taxon>
        <taxon>Tracheophyta</taxon>
        <taxon>Spermatophyta</taxon>
        <taxon>Magnoliopsida</taxon>
        <taxon>eudicotyledons</taxon>
        <taxon>Gunneridae</taxon>
        <taxon>Pentapetalae</taxon>
        <taxon>asterids</taxon>
        <taxon>Ericales</taxon>
        <taxon>Actinidiaceae</taxon>
        <taxon>Actinidia</taxon>
    </lineage>
</organism>